<dbReference type="GO" id="GO:0050664">
    <property type="term" value="F:oxidoreductase activity, acting on NAD(P)H, oxygen as acceptor"/>
    <property type="evidence" value="ECO:0007669"/>
    <property type="project" value="TreeGrafter"/>
</dbReference>
<dbReference type="SMART" id="SM00822">
    <property type="entry name" value="PKS_KR"/>
    <property type="match status" value="1"/>
</dbReference>
<comment type="caution">
    <text evidence="4">The sequence shown here is derived from an EMBL/GenBank/DDBJ whole genome shotgun (WGS) entry which is preliminary data.</text>
</comment>
<dbReference type="Proteomes" id="UP000593566">
    <property type="component" value="Unassembled WGS sequence"/>
</dbReference>
<dbReference type="PANTHER" id="PTHR43008">
    <property type="entry name" value="BENZIL REDUCTASE"/>
    <property type="match status" value="1"/>
</dbReference>
<dbReference type="CDD" id="cd05233">
    <property type="entry name" value="SDR_c"/>
    <property type="match status" value="1"/>
</dbReference>
<dbReference type="AlphaFoldDB" id="A0A8H6C7D4"/>
<dbReference type="InterPro" id="IPR002347">
    <property type="entry name" value="SDR_fam"/>
</dbReference>
<protein>
    <recommendedName>
        <fullName evidence="3">Ketoreductase domain-containing protein</fullName>
    </recommendedName>
</protein>
<evidence type="ECO:0000313" key="5">
    <source>
        <dbReference type="Proteomes" id="UP000593566"/>
    </source>
</evidence>
<gene>
    <name evidence="4" type="ORF">HO133_006097</name>
</gene>
<organism evidence="4 5">
    <name type="scientific">Letharia lupina</name>
    <dbReference type="NCBI Taxonomy" id="560253"/>
    <lineage>
        <taxon>Eukaryota</taxon>
        <taxon>Fungi</taxon>
        <taxon>Dikarya</taxon>
        <taxon>Ascomycota</taxon>
        <taxon>Pezizomycotina</taxon>
        <taxon>Lecanoromycetes</taxon>
        <taxon>OSLEUM clade</taxon>
        <taxon>Lecanoromycetidae</taxon>
        <taxon>Lecanorales</taxon>
        <taxon>Lecanorineae</taxon>
        <taxon>Parmeliaceae</taxon>
        <taxon>Letharia</taxon>
    </lineage>
</organism>
<sequence length="305" mass="32543">MKPPFPSLTEAYHSTSYDAISPTRHELSVAHKTVVVTGGGRGLGPEIARAYAAAGASHLVLLGRTQATLSQTAEKIEKEFPSVSVTTHTADVADEAAVGKAAEKVGKWDVLILNAGVLAEPRSVAESDPTDWWRVFETNVKGAMVTTRAFLPLRNNDASLIALNANLITVPESSPFAMGASAYNCSKLAQLKLLQYVSVENPDLFVVSAHPGAVDTDMLRSSGLGDKIDPAMFDDVSLSAHFLLWLASKEARFLKGKFVCANWDVEELKGKAKLIETTSILEASIHGFPYGGAMDAMLAQTEGGK</sequence>
<feature type="domain" description="Ketoreductase" evidence="3">
    <location>
        <begin position="32"/>
        <end position="227"/>
    </location>
</feature>
<keyword evidence="5" id="KW-1185">Reference proteome</keyword>
<accession>A0A8H6C7D4</accession>
<dbReference type="Pfam" id="PF00106">
    <property type="entry name" value="adh_short"/>
    <property type="match status" value="1"/>
</dbReference>
<evidence type="ECO:0000256" key="1">
    <source>
        <dbReference type="ARBA" id="ARBA00006484"/>
    </source>
</evidence>
<comment type="similarity">
    <text evidence="1">Belongs to the short-chain dehydrogenases/reductases (SDR) family.</text>
</comment>
<dbReference type="InterPro" id="IPR036291">
    <property type="entry name" value="NAD(P)-bd_dom_sf"/>
</dbReference>
<dbReference type="EMBL" id="JACCJB010000023">
    <property type="protein sequence ID" value="KAF6218138.1"/>
    <property type="molecule type" value="Genomic_DNA"/>
</dbReference>
<proteinExistence type="inferred from homology"/>
<dbReference type="InterPro" id="IPR057326">
    <property type="entry name" value="KR_dom"/>
</dbReference>
<dbReference type="PANTHER" id="PTHR43008:SF4">
    <property type="entry name" value="CHAIN DEHYDROGENASE, PUTATIVE (AFU_ORTHOLOGUE AFUA_4G08710)-RELATED"/>
    <property type="match status" value="1"/>
</dbReference>
<dbReference type="Gene3D" id="3.40.50.720">
    <property type="entry name" value="NAD(P)-binding Rossmann-like Domain"/>
    <property type="match status" value="1"/>
</dbReference>
<dbReference type="GO" id="GO:0016616">
    <property type="term" value="F:oxidoreductase activity, acting on the CH-OH group of donors, NAD or NADP as acceptor"/>
    <property type="evidence" value="ECO:0007669"/>
    <property type="project" value="UniProtKB-ARBA"/>
</dbReference>
<evidence type="ECO:0000313" key="4">
    <source>
        <dbReference type="EMBL" id="KAF6218138.1"/>
    </source>
</evidence>
<keyword evidence="2" id="KW-0560">Oxidoreductase</keyword>
<dbReference type="GeneID" id="59334501"/>
<name>A0A8H6C7D4_9LECA</name>
<evidence type="ECO:0000256" key="2">
    <source>
        <dbReference type="ARBA" id="ARBA00023002"/>
    </source>
</evidence>
<dbReference type="RefSeq" id="XP_037147573.1">
    <property type="nucleotide sequence ID" value="XM_037296999.1"/>
</dbReference>
<dbReference type="PRINTS" id="PR00081">
    <property type="entry name" value="GDHRDH"/>
</dbReference>
<reference evidence="4 5" key="1">
    <citation type="journal article" date="2020" name="Genomics">
        <title>Complete, high-quality genomes from long-read metagenomic sequencing of two wolf lichen thalli reveals enigmatic genome architecture.</title>
        <authorList>
            <person name="McKenzie S.K."/>
            <person name="Walston R.F."/>
            <person name="Allen J.L."/>
        </authorList>
    </citation>
    <scope>NUCLEOTIDE SEQUENCE [LARGE SCALE GENOMIC DNA]</scope>
    <source>
        <strain evidence="4">WasteWater1</strain>
    </source>
</reference>
<dbReference type="SUPFAM" id="SSF51735">
    <property type="entry name" value="NAD(P)-binding Rossmann-fold domains"/>
    <property type="match status" value="1"/>
</dbReference>
<evidence type="ECO:0000259" key="3">
    <source>
        <dbReference type="SMART" id="SM00822"/>
    </source>
</evidence>